<keyword evidence="1" id="KW-0732">Signal</keyword>
<keyword evidence="3" id="KW-1185">Reference proteome</keyword>
<organism evidence="2 3">
    <name type="scientific">Roseomonas acroporae</name>
    <dbReference type="NCBI Taxonomy" id="2937791"/>
    <lineage>
        <taxon>Bacteria</taxon>
        <taxon>Pseudomonadati</taxon>
        <taxon>Pseudomonadota</taxon>
        <taxon>Alphaproteobacteria</taxon>
        <taxon>Acetobacterales</taxon>
        <taxon>Roseomonadaceae</taxon>
        <taxon>Roseomonas</taxon>
    </lineage>
</organism>
<name>A0A9X1YAR8_9PROT</name>
<evidence type="ECO:0000256" key="1">
    <source>
        <dbReference type="SAM" id="SignalP"/>
    </source>
</evidence>
<gene>
    <name evidence="2" type="ORF">M0638_20000</name>
</gene>
<dbReference type="Proteomes" id="UP001139516">
    <property type="component" value="Unassembled WGS sequence"/>
</dbReference>
<sequence length="193" mass="19758">MRRLLPALLACTLPLVACALPPAPPTAALPPDAVSGAGDPTRMAILNTAYAFGTPAVLSGQPGEAARAVAQVEYLAGELASGPRWIRFRGIVAPQMQGAQAELRQVLGVAPGAPPQAVVDSLYAASRALRAGDRAGAEQALRPDLFPAGGAATLARLSALPPLPRTRAATVLAQEELQRDDLSGMRGRPGGSF</sequence>
<dbReference type="AlphaFoldDB" id="A0A9X1YAR8"/>
<dbReference type="EMBL" id="JALPRX010000093">
    <property type="protein sequence ID" value="MCK8786663.1"/>
    <property type="molecule type" value="Genomic_DNA"/>
</dbReference>
<evidence type="ECO:0000313" key="2">
    <source>
        <dbReference type="EMBL" id="MCK8786663.1"/>
    </source>
</evidence>
<feature type="signal peptide" evidence="1">
    <location>
        <begin position="1"/>
        <end position="19"/>
    </location>
</feature>
<dbReference type="RefSeq" id="WP_248668778.1">
    <property type="nucleotide sequence ID" value="NZ_JALPRX010000093.1"/>
</dbReference>
<accession>A0A9X1YAR8</accession>
<proteinExistence type="predicted"/>
<protein>
    <submittedName>
        <fullName evidence="2">Uncharacterized protein</fullName>
    </submittedName>
</protein>
<feature type="chain" id="PRO_5040853020" evidence="1">
    <location>
        <begin position="20"/>
        <end position="193"/>
    </location>
</feature>
<comment type="caution">
    <text evidence="2">The sequence shown here is derived from an EMBL/GenBank/DDBJ whole genome shotgun (WGS) entry which is preliminary data.</text>
</comment>
<evidence type="ECO:0000313" key="3">
    <source>
        <dbReference type="Proteomes" id="UP001139516"/>
    </source>
</evidence>
<reference evidence="2" key="1">
    <citation type="submission" date="2022-04" db="EMBL/GenBank/DDBJ databases">
        <title>Roseomonas acroporae sp. nov., isolated from coral Acropora digitifera.</title>
        <authorList>
            <person name="Sun H."/>
        </authorList>
    </citation>
    <scope>NUCLEOTIDE SEQUENCE</scope>
    <source>
        <strain evidence="2">NAR14</strain>
    </source>
</reference>